<evidence type="ECO:0000259" key="7">
    <source>
        <dbReference type="PROSITE" id="PS50850"/>
    </source>
</evidence>
<feature type="transmembrane region" description="Helical" evidence="6">
    <location>
        <begin position="244"/>
        <end position="266"/>
    </location>
</feature>
<reference evidence="8 9" key="1">
    <citation type="submission" date="2019-01" db="EMBL/GenBank/DDBJ databases">
        <title>Lactibacter flavus gen. nov., sp. nov., a novel bacterium of the family Propionibacteriaceae isolated from raw milk and dairy products.</title>
        <authorList>
            <person name="Huptas C."/>
            <person name="Wenning M."/>
            <person name="Breitenwieser F."/>
            <person name="Doll E."/>
            <person name="Von Neubeck M."/>
            <person name="Busse H.-J."/>
            <person name="Scherer S."/>
        </authorList>
    </citation>
    <scope>NUCLEOTIDE SEQUENCE [LARGE SCALE GENOMIC DNA]</scope>
    <source>
        <strain evidence="8 9">DSM 22130</strain>
    </source>
</reference>
<dbReference type="PROSITE" id="PS50850">
    <property type="entry name" value="MFS"/>
    <property type="match status" value="1"/>
</dbReference>
<comment type="subcellular location">
    <subcellularLocation>
        <location evidence="1">Cell membrane</location>
        <topology evidence="1">Multi-pass membrane protein</topology>
    </subcellularLocation>
</comment>
<protein>
    <submittedName>
        <fullName evidence="8">MFS transporter</fullName>
    </submittedName>
</protein>
<accession>A0A4Q9KLZ2</accession>
<keyword evidence="4 6" id="KW-1133">Transmembrane helix</keyword>
<dbReference type="AlphaFoldDB" id="A0A4Q9KLZ2"/>
<feature type="transmembrane region" description="Helical" evidence="6">
    <location>
        <begin position="54"/>
        <end position="73"/>
    </location>
</feature>
<feature type="transmembrane region" description="Helical" evidence="6">
    <location>
        <begin position="21"/>
        <end position="42"/>
    </location>
</feature>
<dbReference type="PANTHER" id="PTHR42718">
    <property type="entry name" value="MAJOR FACILITATOR SUPERFAMILY MULTIDRUG TRANSPORTER MFSC"/>
    <property type="match status" value="1"/>
</dbReference>
<dbReference type="InterPro" id="IPR001958">
    <property type="entry name" value="Tet-R_TetA/multi-R_MdtG-like"/>
</dbReference>
<feature type="transmembrane region" description="Helical" evidence="6">
    <location>
        <begin position="287"/>
        <end position="305"/>
    </location>
</feature>
<dbReference type="Pfam" id="PF07690">
    <property type="entry name" value="MFS_1"/>
    <property type="match status" value="1"/>
</dbReference>
<dbReference type="GO" id="GO:0005886">
    <property type="term" value="C:plasma membrane"/>
    <property type="evidence" value="ECO:0007669"/>
    <property type="project" value="UniProtKB-SubCell"/>
</dbReference>
<feature type="transmembrane region" description="Helical" evidence="6">
    <location>
        <begin position="374"/>
        <end position="395"/>
    </location>
</feature>
<sequence length="402" mass="40714">MPRPDASRASASTASQVPREIWVLIAAAFIVALGYGLIAPILPQYAKSFDVGVGAASTIVSVFALARLLFAPAGGSLVGRLGERWVYLTGLVIVALSTAACAAASSFPMLLIVRGLGGIGSTMFTISAMGLIVRTAPAHLRGRVSALYGTAFLVGNIAGPALGTLASGLGFRIPFLIYAGALLAAATVAGVFLSRTSLADVRADARPKLTFAEAVRYPAYRALLAGSFANGWTNFGVRISLVPLFAALVPTLGPAMAGLGLSAYAVGNFAVLQVSGRLVDRRGRRPVAIAGLVMSGLVGLVFGFAESIPLYLALSALAGAGASLIAPSQQAALADVVGQERSGGPALAAFQMMGDLGGFAGPIVAGLIADRFGFGAAFAVSGVLTLAAVIPWLLAPETLVRS</sequence>
<feature type="transmembrane region" description="Helical" evidence="6">
    <location>
        <begin position="346"/>
        <end position="368"/>
    </location>
</feature>
<keyword evidence="2" id="KW-0813">Transport</keyword>
<evidence type="ECO:0000256" key="6">
    <source>
        <dbReference type="SAM" id="Phobius"/>
    </source>
</evidence>
<evidence type="ECO:0000256" key="3">
    <source>
        <dbReference type="ARBA" id="ARBA00022692"/>
    </source>
</evidence>
<evidence type="ECO:0000256" key="1">
    <source>
        <dbReference type="ARBA" id="ARBA00004651"/>
    </source>
</evidence>
<feature type="transmembrane region" description="Helical" evidence="6">
    <location>
        <begin position="145"/>
        <end position="169"/>
    </location>
</feature>
<dbReference type="OrthoDB" id="9793283at2"/>
<feature type="transmembrane region" description="Helical" evidence="6">
    <location>
        <begin position="175"/>
        <end position="193"/>
    </location>
</feature>
<dbReference type="InterPro" id="IPR020846">
    <property type="entry name" value="MFS_dom"/>
</dbReference>
<evidence type="ECO:0000256" key="5">
    <source>
        <dbReference type="ARBA" id="ARBA00023136"/>
    </source>
</evidence>
<dbReference type="PANTHER" id="PTHR42718:SF9">
    <property type="entry name" value="MAJOR FACILITATOR SUPERFAMILY MULTIDRUG TRANSPORTER MFSC"/>
    <property type="match status" value="1"/>
</dbReference>
<proteinExistence type="predicted"/>
<dbReference type="InterPro" id="IPR036259">
    <property type="entry name" value="MFS_trans_sf"/>
</dbReference>
<feature type="transmembrane region" description="Helical" evidence="6">
    <location>
        <begin position="311"/>
        <end position="334"/>
    </location>
</feature>
<feature type="transmembrane region" description="Helical" evidence="6">
    <location>
        <begin position="111"/>
        <end position="133"/>
    </location>
</feature>
<dbReference type="SUPFAM" id="SSF103473">
    <property type="entry name" value="MFS general substrate transporter"/>
    <property type="match status" value="1"/>
</dbReference>
<evidence type="ECO:0000313" key="8">
    <source>
        <dbReference type="EMBL" id="TBT95532.1"/>
    </source>
</evidence>
<name>A0A4Q9KLZ2_PROTD</name>
<evidence type="ECO:0000256" key="2">
    <source>
        <dbReference type="ARBA" id="ARBA00022448"/>
    </source>
</evidence>
<organism evidence="8 9">
    <name type="scientific">Propioniciclava tarda</name>
    <dbReference type="NCBI Taxonomy" id="433330"/>
    <lineage>
        <taxon>Bacteria</taxon>
        <taxon>Bacillati</taxon>
        <taxon>Actinomycetota</taxon>
        <taxon>Actinomycetes</taxon>
        <taxon>Propionibacteriales</taxon>
        <taxon>Propionibacteriaceae</taxon>
        <taxon>Propioniciclava</taxon>
    </lineage>
</organism>
<keyword evidence="9" id="KW-1185">Reference proteome</keyword>
<dbReference type="PRINTS" id="PR01035">
    <property type="entry name" value="TCRTETA"/>
</dbReference>
<dbReference type="Gene3D" id="1.20.1250.20">
    <property type="entry name" value="MFS general substrate transporter like domains"/>
    <property type="match status" value="2"/>
</dbReference>
<dbReference type="EMBL" id="SDMR01000004">
    <property type="protein sequence ID" value="TBT95532.1"/>
    <property type="molecule type" value="Genomic_DNA"/>
</dbReference>
<keyword evidence="3 6" id="KW-0812">Transmembrane</keyword>
<dbReference type="GO" id="GO:0022857">
    <property type="term" value="F:transmembrane transporter activity"/>
    <property type="evidence" value="ECO:0007669"/>
    <property type="project" value="InterPro"/>
</dbReference>
<feature type="domain" description="Major facilitator superfamily (MFS) profile" evidence="7">
    <location>
        <begin position="20"/>
        <end position="399"/>
    </location>
</feature>
<dbReference type="InterPro" id="IPR011701">
    <property type="entry name" value="MFS"/>
</dbReference>
<gene>
    <name evidence="8" type="ORF">ET996_05410</name>
</gene>
<evidence type="ECO:0000313" key="9">
    <source>
        <dbReference type="Proteomes" id="UP000291933"/>
    </source>
</evidence>
<feature type="transmembrane region" description="Helical" evidence="6">
    <location>
        <begin position="85"/>
        <end position="105"/>
    </location>
</feature>
<dbReference type="CDD" id="cd17325">
    <property type="entry name" value="MFS_MdtG_SLC18_like"/>
    <property type="match status" value="1"/>
</dbReference>
<dbReference type="Proteomes" id="UP000291933">
    <property type="component" value="Unassembled WGS sequence"/>
</dbReference>
<keyword evidence="5 6" id="KW-0472">Membrane</keyword>
<comment type="caution">
    <text evidence="8">The sequence shown here is derived from an EMBL/GenBank/DDBJ whole genome shotgun (WGS) entry which is preliminary data.</text>
</comment>
<evidence type="ECO:0000256" key="4">
    <source>
        <dbReference type="ARBA" id="ARBA00022989"/>
    </source>
</evidence>